<evidence type="ECO:0000256" key="5">
    <source>
        <dbReference type="ARBA" id="ARBA00022927"/>
    </source>
</evidence>
<dbReference type="InterPro" id="IPR011989">
    <property type="entry name" value="ARM-like"/>
</dbReference>
<evidence type="ECO:0000256" key="4">
    <source>
        <dbReference type="ARBA" id="ARBA00022737"/>
    </source>
</evidence>
<dbReference type="Gene3D" id="1.25.10.10">
    <property type="entry name" value="Leucine-rich Repeat Variant"/>
    <property type="match status" value="1"/>
</dbReference>
<evidence type="ECO:0000313" key="7">
    <source>
        <dbReference type="Proteomes" id="UP001237642"/>
    </source>
</evidence>
<comment type="caution">
    <text evidence="6">The sequence shown here is derived from an EMBL/GenBank/DDBJ whole genome shotgun (WGS) entry which is preliminary data.</text>
</comment>
<dbReference type="PANTHER" id="PTHR10527">
    <property type="entry name" value="IMPORTIN BETA"/>
    <property type="match status" value="1"/>
</dbReference>
<organism evidence="6 7">
    <name type="scientific">Heracleum sosnowskyi</name>
    <dbReference type="NCBI Taxonomy" id="360622"/>
    <lineage>
        <taxon>Eukaryota</taxon>
        <taxon>Viridiplantae</taxon>
        <taxon>Streptophyta</taxon>
        <taxon>Embryophyta</taxon>
        <taxon>Tracheophyta</taxon>
        <taxon>Spermatophyta</taxon>
        <taxon>Magnoliopsida</taxon>
        <taxon>eudicotyledons</taxon>
        <taxon>Gunneridae</taxon>
        <taxon>Pentapetalae</taxon>
        <taxon>asterids</taxon>
        <taxon>campanulids</taxon>
        <taxon>Apiales</taxon>
        <taxon>Apiaceae</taxon>
        <taxon>Apioideae</taxon>
        <taxon>apioid superclade</taxon>
        <taxon>Tordylieae</taxon>
        <taxon>Tordyliinae</taxon>
        <taxon>Heracleum</taxon>
    </lineage>
</organism>
<keyword evidence="3" id="KW-0963">Cytoplasm</keyword>
<reference evidence="6" key="1">
    <citation type="submission" date="2023-02" db="EMBL/GenBank/DDBJ databases">
        <title>Genome of toxic invasive species Heracleum sosnowskyi carries increased number of genes despite the absence of recent whole-genome duplications.</title>
        <authorList>
            <person name="Schelkunov M."/>
            <person name="Shtratnikova V."/>
            <person name="Makarenko M."/>
            <person name="Klepikova A."/>
            <person name="Omelchenko D."/>
            <person name="Novikova G."/>
            <person name="Obukhova E."/>
            <person name="Bogdanov V."/>
            <person name="Penin A."/>
            <person name="Logacheva M."/>
        </authorList>
    </citation>
    <scope>NUCLEOTIDE SEQUENCE</scope>
    <source>
        <strain evidence="6">Hsosn_3</strain>
        <tissue evidence="6">Leaf</tissue>
    </source>
</reference>
<proteinExistence type="predicted"/>
<evidence type="ECO:0000256" key="2">
    <source>
        <dbReference type="ARBA" id="ARBA00022448"/>
    </source>
</evidence>
<dbReference type="InterPro" id="IPR040122">
    <property type="entry name" value="Importin_beta"/>
</dbReference>
<keyword evidence="5" id="KW-0653">Protein transport</keyword>
<name>A0AAD8M1K6_9APIA</name>
<evidence type="ECO:0000256" key="1">
    <source>
        <dbReference type="ARBA" id="ARBA00004496"/>
    </source>
</evidence>
<accession>A0AAD8M1K6</accession>
<dbReference type="AlphaFoldDB" id="A0AAD8M1K6"/>
<comment type="subcellular location">
    <subcellularLocation>
        <location evidence="1">Cytoplasm</location>
    </subcellularLocation>
</comment>
<dbReference type="GO" id="GO:0005737">
    <property type="term" value="C:cytoplasm"/>
    <property type="evidence" value="ECO:0007669"/>
    <property type="project" value="UniProtKB-SubCell"/>
</dbReference>
<dbReference type="GO" id="GO:0006606">
    <property type="term" value="P:protein import into nucleus"/>
    <property type="evidence" value="ECO:0007669"/>
    <property type="project" value="InterPro"/>
</dbReference>
<keyword evidence="2" id="KW-0813">Transport</keyword>
<sequence length="229" mass="26164">MTEEKPATLKQATLETLGYVCEEISHKDLQEDEVNYVLYVVVQGMRYEESVDVRLTATRALNNALNLAKTKFQNETDQNIIMKVLFETAIAEETIIRQSTFECLVSISMYYDVFEPYMQEIFQLTAVVVQGDKIVGLQAIKFWSSICDEEIKLQNYKVPDIHVSEVPHPRFIEKALSSLIPVLLDTLHEGKEDRDPDDGVWCYMSLSCGQDCWRCHSTTCNALCPNPHA</sequence>
<keyword evidence="7" id="KW-1185">Reference proteome</keyword>
<gene>
    <name evidence="6" type="ORF">POM88_051771</name>
</gene>
<dbReference type="InterPro" id="IPR016024">
    <property type="entry name" value="ARM-type_fold"/>
</dbReference>
<dbReference type="EMBL" id="JAUIZM010000011">
    <property type="protein sequence ID" value="KAK1358515.1"/>
    <property type="molecule type" value="Genomic_DNA"/>
</dbReference>
<evidence type="ECO:0000256" key="3">
    <source>
        <dbReference type="ARBA" id="ARBA00022490"/>
    </source>
</evidence>
<reference evidence="6" key="2">
    <citation type="submission" date="2023-05" db="EMBL/GenBank/DDBJ databases">
        <authorList>
            <person name="Schelkunov M.I."/>
        </authorList>
    </citation>
    <scope>NUCLEOTIDE SEQUENCE</scope>
    <source>
        <strain evidence="6">Hsosn_3</strain>
        <tissue evidence="6">Leaf</tissue>
    </source>
</reference>
<dbReference type="Proteomes" id="UP001237642">
    <property type="component" value="Unassembled WGS sequence"/>
</dbReference>
<keyword evidence="4" id="KW-0677">Repeat</keyword>
<dbReference type="SUPFAM" id="SSF48371">
    <property type="entry name" value="ARM repeat"/>
    <property type="match status" value="1"/>
</dbReference>
<evidence type="ECO:0000313" key="6">
    <source>
        <dbReference type="EMBL" id="KAK1358515.1"/>
    </source>
</evidence>
<protein>
    <submittedName>
        <fullName evidence="6">Uncharacterized protein</fullName>
    </submittedName>
</protein>